<dbReference type="Gene3D" id="3.30.70.330">
    <property type="match status" value="1"/>
</dbReference>
<feature type="compositionally biased region" description="Polar residues" evidence="2">
    <location>
        <begin position="93"/>
        <end position="112"/>
    </location>
</feature>
<evidence type="ECO:0000256" key="2">
    <source>
        <dbReference type="SAM" id="MobiDB-lite"/>
    </source>
</evidence>
<reference evidence="4" key="1">
    <citation type="journal article" date="2019" name="Sci. Rep.">
        <title>Draft genome of Tanacetum cinerariifolium, the natural source of mosquito coil.</title>
        <authorList>
            <person name="Yamashiro T."/>
            <person name="Shiraishi A."/>
            <person name="Satake H."/>
            <person name="Nakayama K."/>
        </authorList>
    </citation>
    <scope>NUCLEOTIDE SEQUENCE</scope>
</reference>
<dbReference type="PANTHER" id="PTHR33116">
    <property type="entry name" value="REVERSE TRANSCRIPTASE ZINC-BINDING DOMAIN-CONTAINING PROTEIN-RELATED-RELATED"/>
    <property type="match status" value="1"/>
</dbReference>
<keyword evidence="4" id="KW-0808">Transferase</keyword>
<dbReference type="InterPro" id="IPR012677">
    <property type="entry name" value="Nucleotide-bd_a/b_plait_sf"/>
</dbReference>
<keyword evidence="4" id="KW-0695">RNA-directed DNA polymerase</keyword>
<proteinExistence type="predicted"/>
<feature type="region of interest" description="Disordered" evidence="2">
    <location>
        <begin position="93"/>
        <end position="115"/>
    </location>
</feature>
<dbReference type="SMART" id="SM00360">
    <property type="entry name" value="RRM"/>
    <property type="match status" value="1"/>
</dbReference>
<dbReference type="GO" id="GO:0003964">
    <property type="term" value="F:RNA-directed DNA polymerase activity"/>
    <property type="evidence" value="ECO:0007669"/>
    <property type="project" value="UniProtKB-KW"/>
</dbReference>
<dbReference type="PROSITE" id="PS50102">
    <property type="entry name" value="RRM"/>
    <property type="match status" value="1"/>
</dbReference>
<feature type="region of interest" description="Disordered" evidence="2">
    <location>
        <begin position="1985"/>
        <end position="2018"/>
    </location>
</feature>
<dbReference type="InterPro" id="IPR000504">
    <property type="entry name" value="RRM_dom"/>
</dbReference>
<dbReference type="Pfam" id="PF00076">
    <property type="entry name" value="RRM_1"/>
    <property type="match status" value="1"/>
</dbReference>
<accession>A0A6L2K8D9</accession>
<organism evidence="4">
    <name type="scientific">Tanacetum cinerariifolium</name>
    <name type="common">Dalmatian daisy</name>
    <name type="synonym">Chrysanthemum cinerariifolium</name>
    <dbReference type="NCBI Taxonomy" id="118510"/>
    <lineage>
        <taxon>Eukaryota</taxon>
        <taxon>Viridiplantae</taxon>
        <taxon>Streptophyta</taxon>
        <taxon>Embryophyta</taxon>
        <taxon>Tracheophyta</taxon>
        <taxon>Spermatophyta</taxon>
        <taxon>Magnoliopsida</taxon>
        <taxon>eudicotyledons</taxon>
        <taxon>Gunneridae</taxon>
        <taxon>Pentapetalae</taxon>
        <taxon>asterids</taxon>
        <taxon>campanulids</taxon>
        <taxon>Asterales</taxon>
        <taxon>Asteraceae</taxon>
        <taxon>Asteroideae</taxon>
        <taxon>Anthemideae</taxon>
        <taxon>Anthemidinae</taxon>
        <taxon>Tanacetum</taxon>
    </lineage>
</organism>
<keyword evidence="1" id="KW-0694">RNA-binding</keyword>
<dbReference type="SUPFAM" id="SSF54928">
    <property type="entry name" value="RNA-binding domain, RBD"/>
    <property type="match status" value="1"/>
</dbReference>
<feature type="compositionally biased region" description="Polar residues" evidence="2">
    <location>
        <begin position="1268"/>
        <end position="1282"/>
    </location>
</feature>
<dbReference type="PANTHER" id="PTHR33116:SF77">
    <property type="entry name" value="RNA-DIRECTED DNA POLYMERASE"/>
    <property type="match status" value="1"/>
</dbReference>
<feature type="compositionally biased region" description="Basic residues" evidence="2">
    <location>
        <begin position="1591"/>
        <end position="1606"/>
    </location>
</feature>
<dbReference type="GO" id="GO:0003723">
    <property type="term" value="F:RNA binding"/>
    <property type="evidence" value="ECO:0007669"/>
    <property type="project" value="UniProtKB-UniRule"/>
</dbReference>
<name>A0A6L2K8D9_TANCI</name>
<dbReference type="CDD" id="cd00590">
    <property type="entry name" value="RRM_SF"/>
    <property type="match status" value="1"/>
</dbReference>
<feature type="region of interest" description="Disordered" evidence="2">
    <location>
        <begin position="1235"/>
        <end position="1302"/>
    </location>
</feature>
<evidence type="ECO:0000256" key="1">
    <source>
        <dbReference type="PROSITE-ProRule" id="PRU00176"/>
    </source>
</evidence>
<feature type="compositionally biased region" description="Low complexity" evidence="2">
    <location>
        <begin position="1723"/>
        <end position="1736"/>
    </location>
</feature>
<feature type="compositionally biased region" description="Basic and acidic residues" evidence="2">
    <location>
        <begin position="1635"/>
        <end position="1645"/>
    </location>
</feature>
<feature type="compositionally biased region" description="Basic and acidic residues" evidence="2">
    <location>
        <begin position="1284"/>
        <end position="1302"/>
    </location>
</feature>
<protein>
    <submittedName>
        <fullName evidence="4">RNA-directed DNA polymerase, eukaryota, reverse transcriptase zinc-binding domain protein</fullName>
    </submittedName>
</protein>
<feature type="compositionally biased region" description="Polar residues" evidence="2">
    <location>
        <begin position="1249"/>
        <end position="1261"/>
    </location>
</feature>
<feature type="region of interest" description="Disordered" evidence="2">
    <location>
        <begin position="1872"/>
        <end position="1903"/>
    </location>
</feature>
<evidence type="ECO:0000313" key="4">
    <source>
        <dbReference type="EMBL" id="GEU44164.1"/>
    </source>
</evidence>
<feature type="compositionally biased region" description="Polar residues" evidence="2">
    <location>
        <begin position="1746"/>
        <end position="1756"/>
    </location>
</feature>
<dbReference type="EMBL" id="BKCJ010001807">
    <property type="protein sequence ID" value="GEU44164.1"/>
    <property type="molecule type" value="Genomic_DNA"/>
</dbReference>
<feature type="region of interest" description="Disordered" evidence="2">
    <location>
        <begin position="1587"/>
        <end position="1772"/>
    </location>
</feature>
<sequence length="3206" mass="365246">MSNASLLERLSCNIFITNLPAYFSSKDLWNTCSKFGTVLDVYFPNKVSKQGKRYAFDRFIKVSNVDSLISSLRSVWLGSFHLYANVARFNRGTKTSDSQKSHSNVPRNTSKPSYAKVLGKKKSPQNYDKPVIVLEEGMLNFEGEPVLVVLGLHTLKFRIELFGLMWKRKQVYSAHLCVKTTFSHLIAESLKVIIKGKVYVVRAKEVTGWVPDFGEEKSDEFKDYSDNNSRLKEWSSIKRRNKDHDRKVIQDSLIEIDLHLDKRNSLLDDLTQRVNLFCNLKDIDHKDSIDLAQKAKIKWVVEGDENSKFFHDIVNKKIRHLSIKAWDRSLFDVNFPRRLNSDQVFDLEDMVSNEEIKRAVWDCGFDKSPGPDGFTFEFFKKFWTIDHLEDILHKYGFRIKWHGWIHGCLQSSKASVLVNDSPTDEFSFHRGLRKGDPISPFLFILVMQSLHVSFQRLIDRVKKVSNKLSNWKAKTHSVGGRLTLLKSVLGEIPTYYMSLFKAPKGIISLLEKMCNKFFLGADTDDCKITWVCWNKVLAHKNKGGLRVNSLYALNLASIFKWIWRFLASSSSLWIKVINSIHGNSSALDNPYSSQLKNLTWIGILKAMNKLKVTRVYLMGFGKIVIGNGSTTRYWHDIWYGDICFNEKFKRMFNLELQKDANVASKLQAYNVAFSFRRPPRSGLGDFSVKSAREEIDKHVFVVSPSQNRWFKVLPNKLNVFSWLMMLDRLPTRWWNIHIPIFDDPSSWDSKLNDSEDIQCAGSDHDHYQEAACAHHEEHVMHDFVHLNHVVDSHDDYTSDSNIILCDQYVTDNEVPVIHSDLSYVPDDAFMMIYDDLCEPHDQPAPYPSRNSVVKNSLTAELATYKEHVELYEQRAKFELTEREQKINEQLRIVISDRNFKEETIKREFHSIKLQLASTINHNKSMVEEVSFQKKDFKQKENKYIADFLDIKTLKEKVEDKVAIGYKNPLCLTHAKQVQPTLYNGHEIIKDNHTPAIVHNAEDTLEITEITRKKMNDKMNDPECVTRKVKIAPHDCSKENLLATFTPQKQLTPNKSFVFCVATNSELNVARFIGMHVANTTAETRCLALKAELANLRETNNHDNQKELINHFSKLETTDSQITKSTDHVTQLQAQNDLFRAENDKIKQYYKELYDSIKITHDKHIKQMTKLTTNNVNLKTYVCKATVNPEVSVRDKHAIDVEPVVPRLRNNRDAHLDYLGISRKVLKQFATSKKQVTISKPSDKSDSTTHQHVMTVKSQKTNVLVPPSTGVSSCPNAPGSQPKSHVKENRISPAKGDNKLPVDDQPRKISLTLECRIGSAFCVTAVCSITFGLNKTADVNTPSGQTLTMATPVCADDQILPHIRWIPIRKSNCYLDMEISQSNLIYKIAVDLLKNTNFLRAFTASSTIPSIYIQQFWDTILNDKKVGCYKCQLDEQWFNLTKETLREALQITPVNHNQAFAAPPSIDGLIDFVNQLGYPKLIMNLSNVVTNDLFQPWRALLTIINLCLMGKTSGFERPRAPRKHIFHPRPDSSLYLSNEEPILGYLKFSAKGTKSKVFRMPIPYSLIIVEIQQATYYQEYLAKATETTNKPAKAKRIKRSISRKTRQPRISPKSVGALEAEEVPTEEPQVADEDVDYQKAMKESMKDSYALPKGPLPPVVIREPESRKYQPLPEVPRKGKAKVAEEQSDNEDESKKVMLGAEKGGQDEDQAGPDPDAQAKDQTGSDAGAQADGQAGSNPDETFEGQAGSNPNETSKGQARPDSGGAEAKVQSISSPVVHAGSDREHMDLDIANVSPQPSTEQLDEGFTATVYLNVQENFNLAVEETMLLEEGAISSGTLSSLQHLSRDFSFGDQFFSDKLLDADKNAKTEVESMENQQLKATTTDTTTTTTTTLPPPQAPQQSTTKAIMVKRIGELEHILADLIQINKNMEERDLPKTDMKEILHQRMWESDSYKSHEDHMQLFEALKKSMNRDHSEELVQDLAEARKKRKKTQMPPSPPPPSSTNQESPSKGFATPSPSKSAALVEYQAWMTIDIRLRPSISLTLANLEMDEDMAPDEQAQSSNDEDIESAHFPTVNLRQGWWKPFEEERPTTLKPACVDDPILRHNISKPLPLGGPPGQVTIQSDFFFNKDLEYLRFGSKGRRRALSISKMKAAYYPDAGLEQMMPDQFWIEEECKYDIAAMYGISHWWFQRQRFYIDRHTSEGYHSATQVNLTKPQWTATAFEYKHDYTVIESPRAVIFRDKYEVQMMMRFNEIHKFSDGTLLQINEALDYKVKEYRINRLNLEAFENTEDLPQPGELCWRTRQRGRLHTSEAYRLIKLLRHSRPLSDNVLICKSLGKIKKEKSENNERVPTEMELELEYTQQGSSYEVSKHLLLSDIEDSVMDPVTHKSNPLTTQGLLTDSCFISHRVSRVSIDSLTSINELMNAFGKPFEVLNNVFEHRYVTDFQIDFSSISGFNSLIHSLRALSALRRSGLRTTSTAAKPCLGDSSEFYLITGRIHTDQQGTVVLATLFNESKQRHFRVKCGGDEKKELLVESRVLIPETTFVGVESRVLIPEMTFVDVESRVSIPEKTFVGVESRVVSPFPPSFKIGINSVQRAAEEIVDLKQMKMDWVPDIPYGKRGALIERLNSQICIRRNRICSKQPFTLEESPIDTMADQCTMVELLRTPTEGYVEAIIVPPILAEQFELKHSLINMMTSDQFFGLEKDNPHDHIRAACRWLEKELPRFIHTWEDLVQATPPPTFVKAVEEICVTYGGALPYYQCLATDGNTFPELWDNNQGYVSAAAANYNQVNSVYRPPGMANQIRPTGLGSLPSNTVSNRKGELKAITTRSGLVLDGPTVPTPPPFINLREDEHVEETLTDHDLSEYTIKVPPPPKLPEKLRDPRKFLILCGFNELKCKALADLGPFLRTARALIDVHGEEMILRNGDERLTLNMRHDTSSYSNQPQKEAINLINVFNNSSKYFLEDLFSTNQPSGNPTFSSHPELTSPKVKNDIFDPEGGNVLPEKLLNIDSTKNLHPPLHVNHLSGSITYFSSLNQLLEEFVDELTLVTFPSKYDDDLQFDIESDLKEIEYLFQHDPIKDIDSSLKDLIDQSNLANLDNNLFDSMAEMFLDEQALDYSYPLIFDIYNDDLFEVDSDTENVYDDPFDSKGEKIKEVDALPSTNNEDKKLAISNASLMLDDVDPPLYELPFFKEVPRTISLRL</sequence>
<dbReference type="InterPro" id="IPR035979">
    <property type="entry name" value="RBD_domain_sf"/>
</dbReference>
<feature type="compositionally biased region" description="Low complexity" evidence="2">
    <location>
        <begin position="1881"/>
        <end position="1892"/>
    </location>
</feature>
<feature type="compositionally biased region" description="Acidic residues" evidence="2">
    <location>
        <begin position="1618"/>
        <end position="1634"/>
    </location>
</feature>
<comment type="caution">
    <text evidence="4">The sequence shown here is derived from an EMBL/GenBank/DDBJ whole genome shotgun (WGS) entry which is preliminary data.</text>
</comment>
<gene>
    <name evidence="4" type="ORF">Tci_016142</name>
</gene>
<feature type="domain" description="RRM" evidence="3">
    <location>
        <begin position="12"/>
        <end position="89"/>
    </location>
</feature>
<evidence type="ECO:0000259" key="3">
    <source>
        <dbReference type="PROSITE" id="PS50102"/>
    </source>
</evidence>
<keyword evidence="4" id="KW-0548">Nucleotidyltransferase</keyword>